<gene>
    <name evidence="3" type="ORF">GM676_01910</name>
</gene>
<dbReference type="PRINTS" id="PR01438">
    <property type="entry name" value="UNVRSLSTRESS"/>
</dbReference>
<dbReference type="Proteomes" id="UP000475582">
    <property type="component" value="Unassembled WGS sequence"/>
</dbReference>
<dbReference type="PANTHER" id="PTHR46268:SF15">
    <property type="entry name" value="UNIVERSAL STRESS PROTEIN HP_0031"/>
    <property type="match status" value="1"/>
</dbReference>
<dbReference type="OrthoDB" id="9804721at2"/>
<evidence type="ECO:0000259" key="2">
    <source>
        <dbReference type="Pfam" id="PF00582"/>
    </source>
</evidence>
<dbReference type="SUPFAM" id="SSF52402">
    <property type="entry name" value="Adenine nucleotide alpha hydrolases-like"/>
    <property type="match status" value="2"/>
</dbReference>
<evidence type="ECO:0000256" key="1">
    <source>
        <dbReference type="ARBA" id="ARBA00008791"/>
    </source>
</evidence>
<sequence>MSYKTILVHADQSPGAPARMTFAIQLALTCDAHLTALACTGLSRFAAMGDPDRVWPRVEDELRLWCTYAHDSLTAFASYSAKAGLRAFDMKLLTDDPEDAFMLLAPCHDLLILSQGTPRQAAPGVIRDLPGNLLLHSGRPLLLVPNQAGEDNPSCAPLHHPLLAWDGSRAAARAARDALPLLKQAGMVTLLVLNPEVQTACDGMAPGADMALFLSRHGVRVEVMCEYTRVNTGDALLCVASALHCDLLVMGGYGHRRAREVLLGGATQTILNNMRLPVLISH</sequence>
<dbReference type="Gene3D" id="3.40.50.12370">
    <property type="match status" value="1"/>
</dbReference>
<protein>
    <submittedName>
        <fullName evidence="3">Universal stress protein</fullName>
    </submittedName>
</protein>
<dbReference type="InterPro" id="IPR006015">
    <property type="entry name" value="Universal_stress_UspA"/>
</dbReference>
<dbReference type="RefSeq" id="WP_155461674.1">
    <property type="nucleotide sequence ID" value="NZ_WNKY01000001.1"/>
</dbReference>
<organism evidence="3 4">
    <name type="scientific">Duganella radicis</name>
    <dbReference type="NCBI Taxonomy" id="551988"/>
    <lineage>
        <taxon>Bacteria</taxon>
        <taxon>Pseudomonadati</taxon>
        <taxon>Pseudomonadota</taxon>
        <taxon>Betaproteobacteria</taxon>
        <taxon>Burkholderiales</taxon>
        <taxon>Oxalobacteraceae</taxon>
        <taxon>Telluria group</taxon>
        <taxon>Duganella</taxon>
    </lineage>
</organism>
<dbReference type="PANTHER" id="PTHR46268">
    <property type="entry name" value="STRESS RESPONSE PROTEIN NHAX"/>
    <property type="match status" value="1"/>
</dbReference>
<reference evidence="3 4" key="1">
    <citation type="submission" date="2019-11" db="EMBL/GenBank/DDBJ databases">
        <title>Type strains purchased from KCTC, JCM and DSMZ.</title>
        <authorList>
            <person name="Lu H."/>
        </authorList>
    </citation>
    <scope>NUCLEOTIDE SEQUENCE [LARGE SCALE GENOMIC DNA]</scope>
    <source>
        <strain evidence="3 4">KCTC 22382</strain>
    </source>
</reference>
<evidence type="ECO:0000313" key="4">
    <source>
        <dbReference type="Proteomes" id="UP000475582"/>
    </source>
</evidence>
<name>A0A6L6PB83_9BURK</name>
<dbReference type="EMBL" id="WNKY01000001">
    <property type="protein sequence ID" value="MTV36336.1"/>
    <property type="molecule type" value="Genomic_DNA"/>
</dbReference>
<dbReference type="AlphaFoldDB" id="A0A6L6PB83"/>
<comment type="caution">
    <text evidence="3">The sequence shown here is derived from an EMBL/GenBank/DDBJ whole genome shotgun (WGS) entry which is preliminary data.</text>
</comment>
<dbReference type="Pfam" id="PF00582">
    <property type="entry name" value="Usp"/>
    <property type="match status" value="1"/>
</dbReference>
<proteinExistence type="inferred from homology"/>
<evidence type="ECO:0000313" key="3">
    <source>
        <dbReference type="EMBL" id="MTV36336.1"/>
    </source>
</evidence>
<keyword evidence="4" id="KW-1185">Reference proteome</keyword>
<dbReference type="InterPro" id="IPR006016">
    <property type="entry name" value="UspA"/>
</dbReference>
<dbReference type="CDD" id="cd00293">
    <property type="entry name" value="USP-like"/>
    <property type="match status" value="1"/>
</dbReference>
<comment type="similarity">
    <text evidence="1">Belongs to the universal stress protein A family.</text>
</comment>
<accession>A0A6L6PB83</accession>
<feature type="domain" description="UspA" evidence="2">
    <location>
        <begin position="162"/>
        <end position="280"/>
    </location>
</feature>